<dbReference type="Pfam" id="PF00753">
    <property type="entry name" value="Lactamase_B"/>
    <property type="match status" value="1"/>
</dbReference>
<dbReference type="AlphaFoldDB" id="A0A2Z4AE00"/>
<comment type="cofactor">
    <cofactor evidence="1">
        <name>Zn(2+)</name>
        <dbReference type="ChEBI" id="CHEBI:29105"/>
    </cofactor>
</comment>
<feature type="region of interest" description="Disordered" evidence="5">
    <location>
        <begin position="191"/>
        <end position="210"/>
    </location>
</feature>
<dbReference type="PANTHER" id="PTHR46233:SF3">
    <property type="entry name" value="HYDROXYACYLGLUTATHIONE HYDROLASE GLOC"/>
    <property type="match status" value="1"/>
</dbReference>
<evidence type="ECO:0000313" key="8">
    <source>
        <dbReference type="Proteomes" id="UP000247465"/>
    </source>
</evidence>
<protein>
    <submittedName>
        <fullName evidence="7">Putative hydrolase</fullName>
        <ecNumber evidence="7">3.-.-.-</ecNumber>
    </submittedName>
</protein>
<keyword evidence="4" id="KW-0862">Zinc</keyword>
<evidence type="ECO:0000256" key="3">
    <source>
        <dbReference type="ARBA" id="ARBA00022801"/>
    </source>
</evidence>
<dbReference type="CDD" id="cd06262">
    <property type="entry name" value="metallo-hydrolase-like_MBL-fold"/>
    <property type="match status" value="1"/>
</dbReference>
<gene>
    <name evidence="7" type="ORF">DF168_01737</name>
</gene>
<keyword evidence="2" id="KW-0479">Metal-binding</keyword>
<feature type="domain" description="Metallo-beta-lactamase" evidence="6">
    <location>
        <begin position="12"/>
        <end position="192"/>
    </location>
</feature>
<dbReference type="InterPro" id="IPR036866">
    <property type="entry name" value="RibonucZ/Hydroxyglut_hydro"/>
</dbReference>
<dbReference type="GO" id="GO:0046872">
    <property type="term" value="F:metal ion binding"/>
    <property type="evidence" value="ECO:0007669"/>
    <property type="project" value="UniProtKB-KW"/>
</dbReference>
<dbReference type="GO" id="GO:0016787">
    <property type="term" value="F:hydrolase activity"/>
    <property type="evidence" value="ECO:0007669"/>
    <property type="project" value="UniProtKB-KW"/>
</dbReference>
<accession>A0A2Z4AE00</accession>
<evidence type="ECO:0000313" key="7">
    <source>
        <dbReference type="EMBL" id="AWT60523.1"/>
    </source>
</evidence>
<dbReference type="InterPro" id="IPR001279">
    <property type="entry name" value="Metallo-B-lactamas"/>
</dbReference>
<dbReference type="SUPFAM" id="SSF56281">
    <property type="entry name" value="Metallo-hydrolase/oxidoreductase"/>
    <property type="match status" value="1"/>
</dbReference>
<evidence type="ECO:0000256" key="1">
    <source>
        <dbReference type="ARBA" id="ARBA00001947"/>
    </source>
</evidence>
<name>A0A2Z4AE00_9BACT</name>
<organism evidence="7 8">
    <name type="scientific">Candidatus Moanibacter tarae</name>
    <dbReference type="NCBI Taxonomy" id="2200854"/>
    <lineage>
        <taxon>Bacteria</taxon>
        <taxon>Pseudomonadati</taxon>
        <taxon>Verrucomicrobiota</taxon>
        <taxon>Opitutia</taxon>
        <taxon>Puniceicoccales</taxon>
        <taxon>Puniceicoccales incertae sedis</taxon>
        <taxon>Candidatus Moanibacter</taxon>
    </lineage>
</organism>
<dbReference type="InterPro" id="IPR051453">
    <property type="entry name" value="MBL_Glyoxalase_II"/>
</dbReference>
<keyword evidence="3 7" id="KW-0378">Hydrolase</keyword>
<dbReference type="Gene3D" id="3.60.15.10">
    <property type="entry name" value="Ribonuclease Z/Hydroxyacylglutathione hydrolase-like"/>
    <property type="match status" value="1"/>
</dbReference>
<evidence type="ECO:0000259" key="6">
    <source>
        <dbReference type="SMART" id="SM00849"/>
    </source>
</evidence>
<reference evidence="7 8" key="1">
    <citation type="submission" date="2018-06" db="EMBL/GenBank/DDBJ databases">
        <title>Draft Genome Sequence of a Novel Marine Bacterium Related to the Verrucomicrobia.</title>
        <authorList>
            <person name="Vosseberg J."/>
            <person name="Martijn J."/>
            <person name="Ettema T.J.G."/>
        </authorList>
    </citation>
    <scope>NUCLEOTIDE SEQUENCE [LARGE SCALE GENOMIC DNA]</scope>
    <source>
        <strain evidence="7">TARA_B100001123</strain>
    </source>
</reference>
<dbReference type="PANTHER" id="PTHR46233">
    <property type="entry name" value="HYDROXYACYLGLUTATHIONE HYDROLASE GLOC"/>
    <property type="match status" value="1"/>
</dbReference>
<sequence>MEILKFELPPIGTNAYLLLNEASRKAVLFDAPLEAWSTFSRVLKDKKCELEALYLTHGHWDHILDVAKFAKQGVKIYGHREDECLIRSPARMADFAVPGIEISPGRVDHFLEDGDQIEILGNLAEVRHVPGHSAGSILFFLPGLRVSFSGDAIFAGSIGRTDFPGCSFELLAKSIREKIYTLPDETIIYPGHGPETTVGEEKRNNPFLRG</sequence>
<evidence type="ECO:0000256" key="5">
    <source>
        <dbReference type="SAM" id="MobiDB-lite"/>
    </source>
</evidence>
<dbReference type="SMART" id="SM00849">
    <property type="entry name" value="Lactamase_B"/>
    <property type="match status" value="1"/>
</dbReference>
<dbReference type="EC" id="3.-.-.-" evidence="7"/>
<evidence type="ECO:0000256" key="2">
    <source>
        <dbReference type="ARBA" id="ARBA00022723"/>
    </source>
</evidence>
<proteinExistence type="predicted"/>
<dbReference type="Proteomes" id="UP000247465">
    <property type="component" value="Chromosome"/>
</dbReference>
<evidence type="ECO:0000256" key="4">
    <source>
        <dbReference type="ARBA" id="ARBA00022833"/>
    </source>
</evidence>
<dbReference type="EMBL" id="CP029803">
    <property type="protein sequence ID" value="AWT60523.1"/>
    <property type="molecule type" value="Genomic_DNA"/>
</dbReference>
<dbReference type="KEGG" id="mtar:DF168_01737"/>